<feature type="chain" id="PRO_5044926232" description="Probable endolytic peptidoglycan transglycosylase RlpA" evidence="3">
    <location>
        <begin position="19"/>
        <end position="146"/>
    </location>
</feature>
<dbReference type="Proteomes" id="UP000721861">
    <property type="component" value="Unassembled WGS sequence"/>
</dbReference>
<feature type="signal peptide" evidence="3">
    <location>
        <begin position="1"/>
        <end position="18"/>
    </location>
</feature>
<evidence type="ECO:0000256" key="4">
    <source>
        <dbReference type="RuleBase" id="RU003495"/>
    </source>
</evidence>
<evidence type="ECO:0000256" key="3">
    <source>
        <dbReference type="HAMAP-Rule" id="MF_02071"/>
    </source>
</evidence>
<organism evidence="6 7">
    <name type="scientific">Carboxylicivirga mesophila</name>
    <dbReference type="NCBI Taxonomy" id="1166478"/>
    <lineage>
        <taxon>Bacteria</taxon>
        <taxon>Pseudomonadati</taxon>
        <taxon>Bacteroidota</taxon>
        <taxon>Bacteroidia</taxon>
        <taxon>Marinilabiliales</taxon>
        <taxon>Marinilabiliaceae</taxon>
        <taxon>Carboxylicivirga</taxon>
    </lineage>
</organism>
<comment type="similarity">
    <text evidence="3 4">Belongs to the RlpA family.</text>
</comment>
<comment type="function">
    <text evidence="3">Lytic transglycosylase with a strong preference for naked glycan strands that lack stem peptides.</text>
</comment>
<dbReference type="InterPro" id="IPR009009">
    <property type="entry name" value="RlpA-like_DPBB"/>
</dbReference>
<dbReference type="RefSeq" id="WP_212231206.1">
    <property type="nucleotide sequence ID" value="NZ_JAGUCN010000032.1"/>
</dbReference>
<dbReference type="EC" id="4.2.2.-" evidence="3"/>
<dbReference type="InterPro" id="IPR036908">
    <property type="entry name" value="RlpA-like_sf"/>
</dbReference>
<feature type="domain" description="RlpA-like protein double-psi beta-barrel" evidence="5">
    <location>
        <begin position="23"/>
        <end position="111"/>
    </location>
</feature>
<evidence type="ECO:0000259" key="5">
    <source>
        <dbReference type="Pfam" id="PF03330"/>
    </source>
</evidence>
<dbReference type="NCBIfam" id="TIGR00413">
    <property type="entry name" value="rlpA"/>
    <property type="match status" value="1"/>
</dbReference>
<dbReference type="Gene3D" id="2.40.40.10">
    <property type="entry name" value="RlpA-like domain"/>
    <property type="match status" value="1"/>
</dbReference>
<keyword evidence="1 3" id="KW-0456">Lyase</keyword>
<comment type="caution">
    <text evidence="6">The sequence shown here is derived from an EMBL/GenBank/DDBJ whole genome shotgun (WGS) entry which is preliminary data.</text>
</comment>
<dbReference type="CDD" id="cd22268">
    <property type="entry name" value="DPBB_RlpA-like"/>
    <property type="match status" value="1"/>
</dbReference>
<evidence type="ECO:0000256" key="2">
    <source>
        <dbReference type="ARBA" id="ARBA00023316"/>
    </source>
</evidence>
<sequence precursor="true">MRGLVVLLLLLVSLWCQAQAFYQTGKASYYASHFEGKLTASGEVFSNSAMTAAHRTLPFGTQLVVTNLENQKSVVVTINDRGPFIKGRIIDVSERAARQLDFYRQGIANVSIESLHQPLPPDSLLQKVYHQPRLILHKMGHEFMLH</sequence>
<accession>A0ABS5KFU2</accession>
<reference evidence="6 7" key="1">
    <citation type="journal article" date="2014" name="Int. J. Syst. Evol. Microbiol.">
        <title>Carboxylicivirga gen. nov. in the family Marinilabiliaceae with two novel species, Carboxylicivirga mesophila sp. nov. and Carboxylicivirga taeanensis sp. nov., and reclassification of Cytophaga fermentans as Saccharicrinis fermentans gen. nov., comb. nov.</title>
        <authorList>
            <person name="Yang S.H."/>
            <person name="Seo H.S."/>
            <person name="Woo J.H."/>
            <person name="Oh H.M."/>
            <person name="Jang H."/>
            <person name="Lee J.H."/>
            <person name="Kim S.J."/>
            <person name="Kwon K.K."/>
        </authorList>
    </citation>
    <scope>NUCLEOTIDE SEQUENCE [LARGE SCALE GENOMIC DNA]</scope>
    <source>
        <strain evidence="6 7">JCM 18290</strain>
    </source>
</reference>
<evidence type="ECO:0000313" key="7">
    <source>
        <dbReference type="Proteomes" id="UP000721861"/>
    </source>
</evidence>
<evidence type="ECO:0000256" key="1">
    <source>
        <dbReference type="ARBA" id="ARBA00023239"/>
    </source>
</evidence>
<dbReference type="Pfam" id="PF03330">
    <property type="entry name" value="DPBB_1"/>
    <property type="match status" value="1"/>
</dbReference>
<dbReference type="InterPro" id="IPR012997">
    <property type="entry name" value="RplA"/>
</dbReference>
<gene>
    <name evidence="3" type="primary">rlpA</name>
    <name evidence="6" type="ORF">KEM09_19895</name>
</gene>
<name>A0ABS5KFU2_9BACT</name>
<keyword evidence="3" id="KW-0732">Signal</keyword>
<dbReference type="PANTHER" id="PTHR34183:SF1">
    <property type="entry name" value="ENDOLYTIC PEPTIDOGLYCAN TRANSGLYCOSYLASE RLPA"/>
    <property type="match status" value="1"/>
</dbReference>
<protein>
    <recommendedName>
        <fullName evidence="3">Probable endolytic peptidoglycan transglycosylase RlpA</fullName>
        <ecNumber evidence="3">4.2.2.-</ecNumber>
    </recommendedName>
</protein>
<dbReference type="EMBL" id="JAGUCN010000032">
    <property type="protein sequence ID" value="MBS2213682.1"/>
    <property type="molecule type" value="Genomic_DNA"/>
</dbReference>
<dbReference type="HAMAP" id="MF_02071">
    <property type="entry name" value="RlpA"/>
    <property type="match status" value="1"/>
</dbReference>
<dbReference type="SUPFAM" id="SSF50685">
    <property type="entry name" value="Barwin-like endoglucanases"/>
    <property type="match status" value="1"/>
</dbReference>
<dbReference type="PANTHER" id="PTHR34183">
    <property type="entry name" value="ENDOLYTIC PEPTIDOGLYCAN TRANSGLYCOSYLASE RLPA"/>
    <property type="match status" value="1"/>
</dbReference>
<dbReference type="InterPro" id="IPR034718">
    <property type="entry name" value="RlpA"/>
</dbReference>
<proteinExistence type="inferred from homology"/>
<keyword evidence="7" id="KW-1185">Reference proteome</keyword>
<evidence type="ECO:0000313" key="6">
    <source>
        <dbReference type="EMBL" id="MBS2213682.1"/>
    </source>
</evidence>
<keyword evidence="2 3" id="KW-0961">Cell wall biogenesis/degradation</keyword>